<organism evidence="1 2">
    <name type="scientific">Malus domestica</name>
    <name type="common">Apple</name>
    <name type="synonym">Pyrus malus</name>
    <dbReference type="NCBI Taxonomy" id="3750"/>
    <lineage>
        <taxon>Eukaryota</taxon>
        <taxon>Viridiplantae</taxon>
        <taxon>Streptophyta</taxon>
        <taxon>Embryophyta</taxon>
        <taxon>Tracheophyta</taxon>
        <taxon>Spermatophyta</taxon>
        <taxon>Magnoliopsida</taxon>
        <taxon>eudicotyledons</taxon>
        <taxon>Gunneridae</taxon>
        <taxon>Pentapetalae</taxon>
        <taxon>rosids</taxon>
        <taxon>fabids</taxon>
        <taxon>Rosales</taxon>
        <taxon>Rosaceae</taxon>
        <taxon>Amygdaloideae</taxon>
        <taxon>Maleae</taxon>
        <taxon>Malus</taxon>
    </lineage>
</organism>
<evidence type="ECO:0000313" key="1">
    <source>
        <dbReference type="EMBL" id="RXH90738.1"/>
    </source>
</evidence>
<accession>A0A498J543</accession>
<evidence type="ECO:0008006" key="3">
    <source>
        <dbReference type="Google" id="ProtNLM"/>
    </source>
</evidence>
<sequence>MVELLAVHEGIRWDADRNLAHIIMECDSLQGSSFMDLLVDDIHILLRAFVDLQACYMRRTANVAAHGMAKLAVSSSIDFCWYEEPLNSIVEALYDVA</sequence>
<comment type="caution">
    <text evidence="1">The sequence shown here is derived from an EMBL/GenBank/DDBJ whole genome shotgun (WGS) entry which is preliminary data.</text>
</comment>
<keyword evidence="2" id="KW-1185">Reference proteome</keyword>
<dbReference type="PANTHER" id="PTHR47074">
    <property type="entry name" value="BNAC02G40300D PROTEIN"/>
    <property type="match status" value="1"/>
</dbReference>
<protein>
    <recommendedName>
        <fullName evidence="3">RNase H type-1 domain-containing protein</fullName>
    </recommendedName>
</protein>
<dbReference type="EMBL" id="RDQH01000335">
    <property type="protein sequence ID" value="RXH90738.1"/>
    <property type="molecule type" value="Genomic_DNA"/>
</dbReference>
<dbReference type="PANTHER" id="PTHR47074:SF11">
    <property type="entry name" value="REVERSE TRANSCRIPTASE-LIKE PROTEIN"/>
    <property type="match status" value="1"/>
</dbReference>
<name>A0A498J543_MALDO</name>
<dbReference type="AlphaFoldDB" id="A0A498J543"/>
<dbReference type="InterPro" id="IPR052929">
    <property type="entry name" value="RNase_H-like_EbsB-rel"/>
</dbReference>
<dbReference type="Proteomes" id="UP000290289">
    <property type="component" value="Chromosome 9"/>
</dbReference>
<reference evidence="1 2" key="1">
    <citation type="submission" date="2018-10" db="EMBL/GenBank/DDBJ databases">
        <title>A high-quality apple genome assembly.</title>
        <authorList>
            <person name="Hu J."/>
        </authorList>
    </citation>
    <scope>NUCLEOTIDE SEQUENCE [LARGE SCALE GENOMIC DNA]</scope>
    <source>
        <strain evidence="2">cv. HFTH1</strain>
        <tissue evidence="1">Young leaf</tissue>
    </source>
</reference>
<gene>
    <name evidence="1" type="ORF">DVH24_035502</name>
</gene>
<evidence type="ECO:0000313" key="2">
    <source>
        <dbReference type="Proteomes" id="UP000290289"/>
    </source>
</evidence>
<proteinExistence type="predicted"/>